<sequence length="230" mass="24267">MQLASAYTSAALIGRTQEQQALRSPSALPEGNGATGAPDSTAKIAAPTQDQKTRGPSQTGTSIAAKSATDSTAENAAEKSAETAKTAAKSKTAGANAVFARYDLTRISATEVDHMTSELKSAGFDDLGFLLGLERQGAAYRTEMETRANVPGYKTDSGFDASAPMDLLAKTRSERDLAHRYGQTTERLDSQLAKLEVAHMNRPSAAAPAGPSAQMAETLVLFQAQRLWIE</sequence>
<dbReference type="OrthoDB" id="7868615at2"/>
<organism evidence="2 3">
    <name type="scientific">Celeribacter baekdonensis</name>
    <dbReference type="NCBI Taxonomy" id="875171"/>
    <lineage>
        <taxon>Bacteria</taxon>
        <taxon>Pseudomonadati</taxon>
        <taxon>Pseudomonadota</taxon>
        <taxon>Alphaproteobacteria</taxon>
        <taxon>Rhodobacterales</taxon>
        <taxon>Roseobacteraceae</taxon>
        <taxon>Celeribacter</taxon>
    </lineage>
</organism>
<dbReference type="EMBL" id="FNBL01000001">
    <property type="protein sequence ID" value="SDE80578.1"/>
    <property type="molecule type" value="Genomic_DNA"/>
</dbReference>
<gene>
    <name evidence="2" type="ORF">SAMN04488117_101288</name>
</gene>
<protein>
    <submittedName>
        <fullName evidence="2">Uncharacterized protein</fullName>
    </submittedName>
</protein>
<dbReference type="RefSeq" id="WP_074640333.1">
    <property type="nucleotide sequence ID" value="NZ_FNBL01000001.1"/>
</dbReference>
<dbReference type="AlphaFoldDB" id="A0A1G7FXB9"/>
<evidence type="ECO:0000256" key="1">
    <source>
        <dbReference type="SAM" id="MobiDB-lite"/>
    </source>
</evidence>
<feature type="region of interest" description="Disordered" evidence="1">
    <location>
        <begin position="1"/>
        <end position="75"/>
    </location>
</feature>
<evidence type="ECO:0000313" key="3">
    <source>
        <dbReference type="Proteomes" id="UP000182284"/>
    </source>
</evidence>
<feature type="compositionally biased region" description="Polar residues" evidence="1">
    <location>
        <begin position="48"/>
        <end position="70"/>
    </location>
</feature>
<evidence type="ECO:0000313" key="2">
    <source>
        <dbReference type="EMBL" id="SDE80578.1"/>
    </source>
</evidence>
<accession>A0A1G7FXB9</accession>
<name>A0A1G7FXB9_9RHOB</name>
<proteinExistence type="predicted"/>
<dbReference type="Proteomes" id="UP000182284">
    <property type="component" value="Unassembled WGS sequence"/>
</dbReference>
<reference evidence="2 3" key="1">
    <citation type="submission" date="2016-10" db="EMBL/GenBank/DDBJ databases">
        <authorList>
            <person name="de Groot N.N."/>
        </authorList>
    </citation>
    <scope>NUCLEOTIDE SEQUENCE [LARGE SCALE GENOMIC DNA]</scope>
    <source>
        <strain evidence="2 3">DSM 27375</strain>
    </source>
</reference>